<feature type="chain" id="PRO_5045111882" description="EF-hand domain-containing protein" evidence="1">
    <location>
        <begin position="23"/>
        <end position="139"/>
    </location>
</feature>
<dbReference type="RefSeq" id="WP_279965015.1">
    <property type="nucleotide sequence ID" value="NZ_CP122537.1"/>
</dbReference>
<evidence type="ECO:0000313" key="4">
    <source>
        <dbReference type="Proteomes" id="UP001243420"/>
    </source>
</evidence>
<dbReference type="InterPro" id="IPR018247">
    <property type="entry name" value="EF_Hand_1_Ca_BS"/>
</dbReference>
<keyword evidence="4" id="KW-1185">Reference proteome</keyword>
<gene>
    <name evidence="3" type="ORF">P8627_14720</name>
</gene>
<feature type="signal peptide" evidence="1">
    <location>
        <begin position="1"/>
        <end position="22"/>
    </location>
</feature>
<dbReference type="PROSITE" id="PS50222">
    <property type="entry name" value="EF_HAND_2"/>
    <property type="match status" value="3"/>
</dbReference>
<proteinExistence type="predicted"/>
<dbReference type="InterPro" id="IPR002048">
    <property type="entry name" value="EF_hand_dom"/>
</dbReference>
<dbReference type="EMBL" id="CP122537">
    <property type="protein sequence ID" value="WGH78264.1"/>
    <property type="molecule type" value="Genomic_DNA"/>
</dbReference>
<feature type="domain" description="EF-hand" evidence="2">
    <location>
        <begin position="99"/>
        <end position="134"/>
    </location>
</feature>
<organism evidence="3 4">
    <name type="scientific">Jannaschia ovalis</name>
    <dbReference type="NCBI Taxonomy" id="3038773"/>
    <lineage>
        <taxon>Bacteria</taxon>
        <taxon>Pseudomonadati</taxon>
        <taxon>Pseudomonadota</taxon>
        <taxon>Alphaproteobacteria</taxon>
        <taxon>Rhodobacterales</taxon>
        <taxon>Roseobacteraceae</taxon>
        <taxon>Jannaschia</taxon>
    </lineage>
</organism>
<keyword evidence="1" id="KW-0732">Signal</keyword>
<feature type="domain" description="EF-hand" evidence="2">
    <location>
        <begin position="17"/>
        <end position="52"/>
    </location>
</feature>
<evidence type="ECO:0000259" key="2">
    <source>
        <dbReference type="PROSITE" id="PS50222"/>
    </source>
</evidence>
<sequence length="139" mass="15232">MKTPARLTAAAIAMMLAAPASAQMVMMSYDVDGDGQLTGAEYRNLFNDNFTVARFDTDNDGMLSMEEYEAAFGPVTARLAEVNPEVETNFDINADGMIDEEELAEGVLSIYDADDSGFIDGDEFTVLTTDYDGYFQRSE</sequence>
<dbReference type="Gene3D" id="1.10.238.10">
    <property type="entry name" value="EF-hand"/>
    <property type="match status" value="1"/>
</dbReference>
<dbReference type="InterPro" id="IPR011992">
    <property type="entry name" value="EF-hand-dom_pair"/>
</dbReference>
<dbReference type="SUPFAM" id="SSF47473">
    <property type="entry name" value="EF-hand"/>
    <property type="match status" value="1"/>
</dbReference>
<feature type="domain" description="EF-hand" evidence="2">
    <location>
        <begin position="53"/>
        <end position="78"/>
    </location>
</feature>
<dbReference type="Proteomes" id="UP001243420">
    <property type="component" value="Chromosome"/>
</dbReference>
<protein>
    <recommendedName>
        <fullName evidence="2">EF-hand domain-containing protein</fullName>
    </recommendedName>
</protein>
<evidence type="ECO:0000256" key="1">
    <source>
        <dbReference type="SAM" id="SignalP"/>
    </source>
</evidence>
<reference evidence="3 4" key="1">
    <citation type="submission" date="2023-04" db="EMBL/GenBank/DDBJ databases">
        <title>Jannaschia ovalis sp. nov., a marine bacterium isolated from sea tidal flat.</title>
        <authorList>
            <person name="Kwon D.Y."/>
            <person name="Kim J.-J."/>
        </authorList>
    </citation>
    <scope>NUCLEOTIDE SEQUENCE [LARGE SCALE GENOMIC DNA]</scope>
    <source>
        <strain evidence="3 4">GRR-S6-38</strain>
    </source>
</reference>
<dbReference type="Pfam" id="PF13202">
    <property type="entry name" value="EF-hand_5"/>
    <property type="match status" value="4"/>
</dbReference>
<evidence type="ECO:0000313" key="3">
    <source>
        <dbReference type="EMBL" id="WGH78264.1"/>
    </source>
</evidence>
<dbReference type="PROSITE" id="PS00018">
    <property type="entry name" value="EF_HAND_1"/>
    <property type="match status" value="3"/>
</dbReference>
<accession>A0ABY8LA91</accession>
<name>A0ABY8LA91_9RHOB</name>